<evidence type="ECO:0000313" key="13">
    <source>
        <dbReference type="Proteomes" id="UP000663841"/>
    </source>
</evidence>
<dbReference type="InterPro" id="IPR050121">
    <property type="entry name" value="Cytochrome_P450_monoxygenase"/>
</dbReference>
<sequence length="531" mass="59309">MLNDSKQVLNYSAVAGGLLLSFYIIPYLLDPYNYRRRFSGPWPASFTNAWMSSVVKSGKAGEALLKLHKQYGPNHISIADPEALEAVYKHGSGLLKSDYYEMFKLGEHGIFSTQDKTEHSTMRRRLAHIFSPQNILSYEPRVRKNIRKFVTQWDLRCQQAAEGRSGFNWRSEGGRAILNVCPQLAYLAFDLIGDLALGSPCGMIEAQRDTTRVAKSLETDAKTVDLPLIEMFDRGTQSVSSLAVYPWWAQTAMLLLPWNLFGLFVARNLVGFSAAALNQKLQRTQGGGNNKEGADMVDKLLEARDEHGNPLPKKVLVVETFGMLFAGSDTTSNSLSAMCFYLAKYPQTQRKLQAELDEHVPLISESQDEDSSSTPDPVVTYQRIKDLPVNACLKETMRLHSTVGVGLPRVVPPGKSITIAGQTFKAGSTISVPSFVTNRASIWGQDAEDFRPERWLEDTNGTFGKYYSPFSFGARACIGRNLAVMDMLLIAATMFRRYDIQLAHADVKPTIRDSFIRQVYDCDVSIKHRGD</sequence>
<dbReference type="AlphaFoldDB" id="A0A8H2X6C4"/>
<dbReference type="PANTHER" id="PTHR24305:SF29">
    <property type="entry name" value="BENZOATE-PARA-HYDROXYLASE"/>
    <property type="match status" value="1"/>
</dbReference>
<proteinExistence type="inferred from homology"/>
<keyword evidence="11" id="KW-0472">Membrane</keyword>
<comment type="caution">
    <text evidence="12">The sequence shown here is derived from an EMBL/GenBank/DDBJ whole genome shotgun (WGS) entry which is preliminary data.</text>
</comment>
<comment type="cofactor">
    <cofactor evidence="1 9">
        <name>heme</name>
        <dbReference type="ChEBI" id="CHEBI:30413"/>
    </cofactor>
</comment>
<evidence type="ECO:0000256" key="2">
    <source>
        <dbReference type="ARBA" id="ARBA00005179"/>
    </source>
</evidence>
<reference evidence="12" key="1">
    <citation type="submission" date="2021-01" db="EMBL/GenBank/DDBJ databases">
        <authorList>
            <person name="Kaushik A."/>
        </authorList>
    </citation>
    <scope>NUCLEOTIDE SEQUENCE</scope>
    <source>
        <strain evidence="12">AG3-T5</strain>
    </source>
</reference>
<dbReference type="GO" id="GO:0016705">
    <property type="term" value="F:oxidoreductase activity, acting on paired donors, with incorporation or reduction of molecular oxygen"/>
    <property type="evidence" value="ECO:0007669"/>
    <property type="project" value="InterPro"/>
</dbReference>
<evidence type="ECO:0000256" key="7">
    <source>
        <dbReference type="ARBA" id="ARBA00023004"/>
    </source>
</evidence>
<evidence type="ECO:0000256" key="8">
    <source>
        <dbReference type="ARBA" id="ARBA00023033"/>
    </source>
</evidence>
<dbReference type="GO" id="GO:0020037">
    <property type="term" value="F:heme binding"/>
    <property type="evidence" value="ECO:0007669"/>
    <property type="project" value="InterPro"/>
</dbReference>
<evidence type="ECO:0000313" key="12">
    <source>
        <dbReference type="EMBL" id="CAE6416590.1"/>
    </source>
</evidence>
<dbReference type="PRINTS" id="PR00463">
    <property type="entry name" value="EP450I"/>
</dbReference>
<dbReference type="PRINTS" id="PR00385">
    <property type="entry name" value="P450"/>
</dbReference>
<evidence type="ECO:0000256" key="11">
    <source>
        <dbReference type="SAM" id="Phobius"/>
    </source>
</evidence>
<evidence type="ECO:0000256" key="1">
    <source>
        <dbReference type="ARBA" id="ARBA00001971"/>
    </source>
</evidence>
<dbReference type="InterPro" id="IPR002401">
    <property type="entry name" value="Cyt_P450_E_grp-I"/>
</dbReference>
<gene>
    <name evidence="12" type="ORF">RDB_LOCUS34836</name>
</gene>
<dbReference type="InterPro" id="IPR017972">
    <property type="entry name" value="Cyt_P450_CS"/>
</dbReference>
<evidence type="ECO:0000256" key="9">
    <source>
        <dbReference type="PIRSR" id="PIRSR602401-1"/>
    </source>
</evidence>
<keyword evidence="5 9" id="KW-0479">Metal-binding</keyword>
<evidence type="ECO:0000256" key="6">
    <source>
        <dbReference type="ARBA" id="ARBA00023002"/>
    </source>
</evidence>
<keyword evidence="11" id="KW-0812">Transmembrane</keyword>
<dbReference type="InterPro" id="IPR001128">
    <property type="entry name" value="Cyt_P450"/>
</dbReference>
<dbReference type="PROSITE" id="PS00086">
    <property type="entry name" value="CYTOCHROME_P450"/>
    <property type="match status" value="1"/>
</dbReference>
<keyword evidence="4 9" id="KW-0349">Heme</keyword>
<dbReference type="SUPFAM" id="SSF48264">
    <property type="entry name" value="Cytochrome P450"/>
    <property type="match status" value="1"/>
</dbReference>
<dbReference type="PANTHER" id="PTHR24305">
    <property type="entry name" value="CYTOCHROME P450"/>
    <property type="match status" value="1"/>
</dbReference>
<keyword evidence="6 10" id="KW-0560">Oxidoreductase</keyword>
<evidence type="ECO:0000256" key="3">
    <source>
        <dbReference type="ARBA" id="ARBA00010617"/>
    </source>
</evidence>
<feature type="transmembrane region" description="Helical" evidence="11">
    <location>
        <begin position="12"/>
        <end position="29"/>
    </location>
</feature>
<organism evidence="12 13">
    <name type="scientific">Rhizoctonia solani</name>
    <dbReference type="NCBI Taxonomy" id="456999"/>
    <lineage>
        <taxon>Eukaryota</taxon>
        <taxon>Fungi</taxon>
        <taxon>Dikarya</taxon>
        <taxon>Basidiomycota</taxon>
        <taxon>Agaricomycotina</taxon>
        <taxon>Agaricomycetes</taxon>
        <taxon>Cantharellales</taxon>
        <taxon>Ceratobasidiaceae</taxon>
        <taxon>Rhizoctonia</taxon>
    </lineage>
</organism>
<dbReference type="GO" id="GO:0005506">
    <property type="term" value="F:iron ion binding"/>
    <property type="evidence" value="ECO:0007669"/>
    <property type="project" value="InterPro"/>
</dbReference>
<protein>
    <recommendedName>
        <fullName evidence="14">Benzoate 4-monooxygenase</fullName>
    </recommendedName>
</protein>
<name>A0A8H2X6C4_9AGAM</name>
<feature type="binding site" description="axial binding residue" evidence="9">
    <location>
        <position position="477"/>
    </location>
    <ligand>
        <name>heme</name>
        <dbReference type="ChEBI" id="CHEBI:30413"/>
    </ligand>
    <ligandPart>
        <name>Fe</name>
        <dbReference type="ChEBI" id="CHEBI:18248"/>
    </ligandPart>
</feature>
<keyword evidence="8 10" id="KW-0503">Monooxygenase</keyword>
<comment type="pathway">
    <text evidence="2">Secondary metabolite biosynthesis.</text>
</comment>
<accession>A0A8H2X6C4</accession>
<evidence type="ECO:0008006" key="14">
    <source>
        <dbReference type="Google" id="ProtNLM"/>
    </source>
</evidence>
<dbReference type="InterPro" id="IPR036396">
    <property type="entry name" value="Cyt_P450_sf"/>
</dbReference>
<comment type="similarity">
    <text evidence="3 10">Belongs to the cytochrome P450 family.</text>
</comment>
<evidence type="ECO:0000256" key="4">
    <source>
        <dbReference type="ARBA" id="ARBA00022617"/>
    </source>
</evidence>
<dbReference type="Pfam" id="PF00067">
    <property type="entry name" value="p450"/>
    <property type="match status" value="1"/>
</dbReference>
<keyword evidence="11" id="KW-1133">Transmembrane helix</keyword>
<dbReference type="Proteomes" id="UP000663841">
    <property type="component" value="Unassembled WGS sequence"/>
</dbReference>
<evidence type="ECO:0000256" key="5">
    <source>
        <dbReference type="ARBA" id="ARBA00022723"/>
    </source>
</evidence>
<keyword evidence="7 9" id="KW-0408">Iron</keyword>
<dbReference type="EMBL" id="CAJMWW010000070">
    <property type="protein sequence ID" value="CAE6416590.1"/>
    <property type="molecule type" value="Genomic_DNA"/>
</dbReference>
<dbReference type="Gene3D" id="1.10.630.10">
    <property type="entry name" value="Cytochrome P450"/>
    <property type="match status" value="1"/>
</dbReference>
<dbReference type="GO" id="GO:0004497">
    <property type="term" value="F:monooxygenase activity"/>
    <property type="evidence" value="ECO:0007669"/>
    <property type="project" value="UniProtKB-KW"/>
</dbReference>
<evidence type="ECO:0000256" key="10">
    <source>
        <dbReference type="RuleBase" id="RU000461"/>
    </source>
</evidence>